<proteinExistence type="predicted"/>
<keyword evidence="2" id="KW-1185">Reference proteome</keyword>
<protein>
    <submittedName>
        <fullName evidence="1">Uncharacterized protein</fullName>
    </submittedName>
</protein>
<dbReference type="Proteomes" id="UP000251402">
    <property type="component" value="Chromosome"/>
</dbReference>
<reference evidence="1" key="1">
    <citation type="submission" date="2019-08" db="EMBL/GenBank/DDBJ databases">
        <title>Comparative genome analysis confer to the adaptation heavy metal polluted environment.</title>
        <authorList>
            <person name="Li Y."/>
        </authorList>
    </citation>
    <scope>NUCLEOTIDE SEQUENCE [LARGE SCALE GENOMIC DNA]</scope>
    <source>
        <strain evidence="1">P1</strain>
    </source>
</reference>
<dbReference type="AlphaFoldDB" id="A0A5C1HYP4"/>
<evidence type="ECO:0000313" key="1">
    <source>
        <dbReference type="EMBL" id="QEM10599.1"/>
    </source>
</evidence>
<accession>A0A5C1HYP4</accession>
<name>A0A5C1HYP4_9SPHI</name>
<dbReference type="OrthoDB" id="799046at2"/>
<dbReference type="RefSeq" id="WP_112566234.1">
    <property type="nucleotide sequence ID" value="NZ_CP043450.1"/>
</dbReference>
<gene>
    <name evidence="1" type="ORF">DEO27_011400</name>
</gene>
<dbReference type="KEGG" id="mrub:DEO27_011400"/>
<evidence type="ECO:0000313" key="2">
    <source>
        <dbReference type="Proteomes" id="UP000251402"/>
    </source>
</evidence>
<dbReference type="EMBL" id="CP043450">
    <property type="protein sequence ID" value="QEM10599.1"/>
    <property type="molecule type" value="Genomic_DNA"/>
</dbReference>
<sequence>MRKEIIDKYGIDFQNENNDGIIDKIPGSNLKYVTHLLYDWGPDDIDDPDHGLLTDIDAALADPNSEIQAGSEMVDLLIYQDRVEFEHRSGGTYTMPTSDLREIVMGWRDFLLTPPIDGSKI</sequence>
<organism evidence="1 2">
    <name type="scientific">Mucilaginibacter rubeus</name>
    <dbReference type="NCBI Taxonomy" id="2027860"/>
    <lineage>
        <taxon>Bacteria</taxon>
        <taxon>Pseudomonadati</taxon>
        <taxon>Bacteroidota</taxon>
        <taxon>Sphingobacteriia</taxon>
        <taxon>Sphingobacteriales</taxon>
        <taxon>Sphingobacteriaceae</taxon>
        <taxon>Mucilaginibacter</taxon>
    </lineage>
</organism>